<keyword evidence="1" id="KW-1133">Transmembrane helix</keyword>
<keyword evidence="1" id="KW-0812">Transmembrane</keyword>
<feature type="transmembrane region" description="Helical" evidence="1">
    <location>
        <begin position="6"/>
        <end position="29"/>
    </location>
</feature>
<keyword evidence="3" id="KW-1185">Reference proteome</keyword>
<dbReference type="AlphaFoldDB" id="A0A5B7HIT0"/>
<proteinExistence type="predicted"/>
<evidence type="ECO:0000256" key="1">
    <source>
        <dbReference type="SAM" id="Phobius"/>
    </source>
</evidence>
<comment type="caution">
    <text evidence="2">The sequence shown here is derived from an EMBL/GenBank/DDBJ whole genome shotgun (WGS) entry which is preliminary data.</text>
</comment>
<dbReference type="EMBL" id="VSRR010029748">
    <property type="protein sequence ID" value="MPC69629.1"/>
    <property type="molecule type" value="Genomic_DNA"/>
</dbReference>
<protein>
    <submittedName>
        <fullName evidence="2">Uncharacterized protein</fullName>
    </submittedName>
</protein>
<keyword evidence="1" id="KW-0472">Membrane</keyword>
<accession>A0A5B7HIT0</accession>
<dbReference type="Proteomes" id="UP000324222">
    <property type="component" value="Unassembled WGS sequence"/>
</dbReference>
<evidence type="ECO:0000313" key="3">
    <source>
        <dbReference type="Proteomes" id="UP000324222"/>
    </source>
</evidence>
<sequence length="56" mass="6839">MDFTKITHFYIFQFLRQIVVLPAFLSLVLKTLEYTKIIHFCYISLPYTKSVFYLHF</sequence>
<organism evidence="2 3">
    <name type="scientific">Portunus trituberculatus</name>
    <name type="common">Swimming crab</name>
    <name type="synonym">Neptunus trituberculatus</name>
    <dbReference type="NCBI Taxonomy" id="210409"/>
    <lineage>
        <taxon>Eukaryota</taxon>
        <taxon>Metazoa</taxon>
        <taxon>Ecdysozoa</taxon>
        <taxon>Arthropoda</taxon>
        <taxon>Crustacea</taxon>
        <taxon>Multicrustacea</taxon>
        <taxon>Malacostraca</taxon>
        <taxon>Eumalacostraca</taxon>
        <taxon>Eucarida</taxon>
        <taxon>Decapoda</taxon>
        <taxon>Pleocyemata</taxon>
        <taxon>Brachyura</taxon>
        <taxon>Eubrachyura</taxon>
        <taxon>Portunoidea</taxon>
        <taxon>Portunidae</taxon>
        <taxon>Portuninae</taxon>
        <taxon>Portunus</taxon>
    </lineage>
</organism>
<name>A0A5B7HIT0_PORTR</name>
<gene>
    <name evidence="2" type="ORF">E2C01_063859</name>
</gene>
<reference evidence="2 3" key="1">
    <citation type="submission" date="2019-05" db="EMBL/GenBank/DDBJ databases">
        <title>Another draft genome of Portunus trituberculatus and its Hox gene families provides insights of decapod evolution.</title>
        <authorList>
            <person name="Jeong J.-H."/>
            <person name="Song I."/>
            <person name="Kim S."/>
            <person name="Choi T."/>
            <person name="Kim D."/>
            <person name="Ryu S."/>
            <person name="Kim W."/>
        </authorList>
    </citation>
    <scope>NUCLEOTIDE SEQUENCE [LARGE SCALE GENOMIC DNA]</scope>
    <source>
        <tissue evidence="2">Muscle</tissue>
    </source>
</reference>
<evidence type="ECO:0000313" key="2">
    <source>
        <dbReference type="EMBL" id="MPC69629.1"/>
    </source>
</evidence>